<evidence type="ECO:0000313" key="4">
    <source>
        <dbReference type="EMBL" id="CDM64206.1"/>
    </source>
</evidence>
<reference evidence="4 5" key="1">
    <citation type="submission" date="2013-12" db="EMBL/GenBank/DDBJ databases">
        <authorList>
            <person name="Stott M."/>
        </authorList>
    </citation>
    <scope>NUCLEOTIDE SEQUENCE [LARGE SCALE GENOMIC DNA]</scope>
    <source>
        <strain evidence="4 5">K22</strain>
    </source>
</reference>
<gene>
    <name evidence="4" type="ORF">PYK22_00198</name>
</gene>
<reference evidence="4 5" key="2">
    <citation type="submission" date="2015-01" db="EMBL/GenBank/DDBJ databases">
        <title>Complete genome sequence of Pyrinomonas methylaliphatogenes type strain K22T.</title>
        <authorList>
            <person name="Lee K.C.Y."/>
            <person name="Power J.F."/>
            <person name="Dunfield P.F."/>
            <person name="Morgan X.C."/>
            <person name="Huttenhower C."/>
            <person name="Stott M.B."/>
        </authorList>
    </citation>
    <scope>NUCLEOTIDE SEQUENCE [LARGE SCALE GENOMIC DNA]</scope>
    <source>
        <strain evidence="4 5">K22</strain>
    </source>
</reference>
<dbReference type="OrthoDB" id="9813569at2"/>
<dbReference type="AlphaFoldDB" id="A0A0B6WT74"/>
<dbReference type="SUPFAM" id="SSF53613">
    <property type="entry name" value="Ribokinase-like"/>
    <property type="match status" value="1"/>
</dbReference>
<dbReference type="RefSeq" id="WP_041973272.1">
    <property type="nucleotide sequence ID" value="NZ_CBXV010000001.1"/>
</dbReference>
<evidence type="ECO:0000256" key="1">
    <source>
        <dbReference type="ARBA" id="ARBA00022679"/>
    </source>
</evidence>
<accession>A0A0B6WT74</accession>
<name>A0A0B6WT74_9BACT</name>
<dbReference type="GO" id="GO:0016301">
    <property type="term" value="F:kinase activity"/>
    <property type="evidence" value="ECO:0007669"/>
    <property type="project" value="UniProtKB-KW"/>
</dbReference>
<dbReference type="EMBL" id="CBXV010000001">
    <property type="protein sequence ID" value="CDM64206.1"/>
    <property type="molecule type" value="Genomic_DNA"/>
</dbReference>
<dbReference type="Pfam" id="PF00294">
    <property type="entry name" value="PfkB"/>
    <property type="match status" value="1"/>
</dbReference>
<proteinExistence type="predicted"/>
<dbReference type="InterPro" id="IPR029056">
    <property type="entry name" value="Ribokinase-like"/>
</dbReference>
<keyword evidence="1" id="KW-0808">Transferase</keyword>
<dbReference type="STRING" id="454194.PYK22_00198"/>
<dbReference type="Proteomes" id="UP000031518">
    <property type="component" value="Unassembled WGS sequence"/>
</dbReference>
<dbReference type="PANTHER" id="PTHR10584:SF166">
    <property type="entry name" value="RIBOKINASE"/>
    <property type="match status" value="1"/>
</dbReference>
<organism evidence="4 5">
    <name type="scientific">Pyrinomonas methylaliphatogenes</name>
    <dbReference type="NCBI Taxonomy" id="454194"/>
    <lineage>
        <taxon>Bacteria</taxon>
        <taxon>Pseudomonadati</taxon>
        <taxon>Acidobacteriota</taxon>
        <taxon>Blastocatellia</taxon>
        <taxon>Blastocatellales</taxon>
        <taxon>Pyrinomonadaceae</taxon>
        <taxon>Pyrinomonas</taxon>
    </lineage>
</organism>
<keyword evidence="5" id="KW-1185">Reference proteome</keyword>
<sequence>MSLLVVGSIAFDAVETPFGKRERMLGGSATHFSLAASFFANVRIVGVVGGDFGADNVALLQRHGVDTTDLECLPEGKTFFWRGRYDYDLNTAHTLETQLNVFADFKPKLSEESKRARFVFLGNIQPDLQYEVREQVKDAQFVALDTMNLWIETARPSLIRAIERVDAVIINDAEARQLADEPNLIRAARKILSWGPAAVVVKRGEYGAALFTSDAYFAIPAYPLESVFDPTGAGDTFAGGFMGYLASCGEVDEAAMRRAMIFGSVMASFNVEEFGTERVQRLTYAEINERFREFKRMTSFEEIPFERVVKALGPSAIKV</sequence>
<dbReference type="InterPro" id="IPR011611">
    <property type="entry name" value="PfkB_dom"/>
</dbReference>
<evidence type="ECO:0000259" key="3">
    <source>
        <dbReference type="Pfam" id="PF00294"/>
    </source>
</evidence>
<dbReference type="InterPro" id="IPR002173">
    <property type="entry name" value="Carboh/pur_kinase_PfkB_CS"/>
</dbReference>
<evidence type="ECO:0000313" key="5">
    <source>
        <dbReference type="Proteomes" id="UP000031518"/>
    </source>
</evidence>
<feature type="domain" description="Carbohydrate kinase PfkB" evidence="3">
    <location>
        <begin position="22"/>
        <end position="277"/>
    </location>
</feature>
<protein>
    <submittedName>
        <fullName evidence="4">Sugar kinase, ribokinase</fullName>
    </submittedName>
</protein>
<keyword evidence="2 4" id="KW-0418">Kinase</keyword>
<dbReference type="Gene3D" id="3.40.1190.20">
    <property type="match status" value="1"/>
</dbReference>
<evidence type="ECO:0000256" key="2">
    <source>
        <dbReference type="ARBA" id="ARBA00022777"/>
    </source>
</evidence>
<dbReference type="GO" id="GO:0005829">
    <property type="term" value="C:cytosol"/>
    <property type="evidence" value="ECO:0007669"/>
    <property type="project" value="TreeGrafter"/>
</dbReference>
<dbReference type="PANTHER" id="PTHR10584">
    <property type="entry name" value="SUGAR KINASE"/>
    <property type="match status" value="1"/>
</dbReference>
<dbReference type="PROSITE" id="PS00584">
    <property type="entry name" value="PFKB_KINASES_2"/>
    <property type="match status" value="1"/>
</dbReference>